<reference evidence="1" key="1">
    <citation type="submission" date="2023-06" db="EMBL/GenBank/DDBJ databases">
        <authorList>
            <person name="Kurt Z."/>
        </authorList>
    </citation>
    <scope>NUCLEOTIDE SEQUENCE</scope>
</reference>
<evidence type="ECO:0000313" key="1">
    <source>
        <dbReference type="EMBL" id="CAI9959344.1"/>
    </source>
</evidence>
<sequence>MNYFKSLTVKFRFRFPRQFYVVFFNPPGAVYFYSSENAFYSGKRPLISFKSSELVFGHVIQGEGICSLNLQTKGVGFSFIGDLEDIMDIRRIMAVYQKIGYEFVEECVENGEIV</sequence>
<gene>
    <name evidence="1" type="ORF">HINF_LOCUS46989</name>
    <name evidence="2" type="ORF">HINF_LOCUS75602</name>
</gene>
<dbReference type="EMBL" id="CATOUU010000917">
    <property type="protein sequence ID" value="CAI9959344.1"/>
    <property type="molecule type" value="Genomic_DNA"/>
</dbReference>
<dbReference type="EMBL" id="CAXDID020000675">
    <property type="protein sequence ID" value="CAL6109770.1"/>
    <property type="molecule type" value="Genomic_DNA"/>
</dbReference>
<evidence type="ECO:0000313" key="2">
    <source>
        <dbReference type="EMBL" id="CAL6109770.1"/>
    </source>
</evidence>
<evidence type="ECO:0000313" key="3">
    <source>
        <dbReference type="Proteomes" id="UP001642409"/>
    </source>
</evidence>
<comment type="caution">
    <text evidence="1">The sequence shown here is derived from an EMBL/GenBank/DDBJ whole genome shotgun (WGS) entry which is preliminary data.</text>
</comment>
<dbReference type="Proteomes" id="UP001642409">
    <property type="component" value="Unassembled WGS sequence"/>
</dbReference>
<name>A0AA86QU35_9EUKA</name>
<dbReference type="AlphaFoldDB" id="A0AA86QU35"/>
<keyword evidence="3" id="KW-1185">Reference proteome</keyword>
<accession>A0AA86QU35</accession>
<protein>
    <submittedName>
        <fullName evidence="2">Hypothetical_protein</fullName>
    </submittedName>
</protein>
<organism evidence="1">
    <name type="scientific">Hexamita inflata</name>
    <dbReference type="NCBI Taxonomy" id="28002"/>
    <lineage>
        <taxon>Eukaryota</taxon>
        <taxon>Metamonada</taxon>
        <taxon>Diplomonadida</taxon>
        <taxon>Hexamitidae</taxon>
        <taxon>Hexamitinae</taxon>
        <taxon>Hexamita</taxon>
    </lineage>
</organism>
<proteinExistence type="predicted"/>
<reference evidence="2 3" key="2">
    <citation type="submission" date="2024-07" db="EMBL/GenBank/DDBJ databases">
        <authorList>
            <person name="Akdeniz Z."/>
        </authorList>
    </citation>
    <scope>NUCLEOTIDE SEQUENCE [LARGE SCALE GENOMIC DNA]</scope>
</reference>